<dbReference type="EMBL" id="QTSX02000007">
    <property type="protein sequence ID" value="KAJ9090367.1"/>
    <property type="molecule type" value="Genomic_DNA"/>
</dbReference>
<proteinExistence type="predicted"/>
<evidence type="ECO:0000313" key="1">
    <source>
        <dbReference type="EMBL" id="KAJ9090367.1"/>
    </source>
</evidence>
<keyword evidence="2" id="KW-1185">Reference proteome</keyword>
<accession>A0ACC2UTV7</accession>
<evidence type="ECO:0000313" key="2">
    <source>
        <dbReference type="Proteomes" id="UP001165960"/>
    </source>
</evidence>
<gene>
    <name evidence="1" type="ORF">DSO57_1003103</name>
</gene>
<sequence length="448" mass="47318">MIKINHHFLALGLALLEAASANLYFPLKRNTVQGYNTNHPYSAYTPKRGHPSGRSNYGYHFMPNYSNNPSSSGNDYATPVNNAEQSNQYSPSTNPTEINEPSTNDSSKTAGQNTSPGKNDTSSPTSPSQPQVHDTPCDEADNEIEDSSSDLHQSPDQEDPCDETYDNNTSQPPGQTNTSPKTSDNKEDQNSPCDEEKEEAPYPPQTPGQETTPDVPQDGNESPTEDENQTPIGKYPTKPNNNSTSGDYEAQALLDAVNAERKKQNLTEYVMNNKLNAAAQKHSKYQSDSKTMSHTGEGGSDPSKRCQAEGYGQCGENVAMGQKSVAQVMESWMNSPGHKANILSSMYTEFGAARVGDVWTQNFGSSGGSYNPSSDGGDSGSGKEGGDYGSGTGEGDSGAGKEGGDYGLGTGEGDSGAGTGGYDSGSGARGAYSGARGNGYNPDSFGKN</sequence>
<reference evidence="1" key="1">
    <citation type="submission" date="2022-04" db="EMBL/GenBank/DDBJ databases">
        <title>Genome of the entomopathogenic fungus Entomophthora muscae.</title>
        <authorList>
            <person name="Elya C."/>
            <person name="Lovett B.R."/>
            <person name="Lee E."/>
            <person name="Macias A.M."/>
            <person name="Hajek A.E."/>
            <person name="De Bivort B.L."/>
            <person name="Kasson M.T."/>
            <person name="De Fine Licht H.H."/>
            <person name="Stajich J.E."/>
        </authorList>
    </citation>
    <scope>NUCLEOTIDE SEQUENCE</scope>
    <source>
        <strain evidence="1">Berkeley</strain>
    </source>
</reference>
<name>A0ACC2UTV7_9FUNG</name>
<organism evidence="1 2">
    <name type="scientific">Entomophthora muscae</name>
    <dbReference type="NCBI Taxonomy" id="34485"/>
    <lineage>
        <taxon>Eukaryota</taxon>
        <taxon>Fungi</taxon>
        <taxon>Fungi incertae sedis</taxon>
        <taxon>Zoopagomycota</taxon>
        <taxon>Entomophthoromycotina</taxon>
        <taxon>Entomophthoromycetes</taxon>
        <taxon>Entomophthorales</taxon>
        <taxon>Entomophthoraceae</taxon>
        <taxon>Entomophthora</taxon>
    </lineage>
</organism>
<protein>
    <submittedName>
        <fullName evidence="1">Uncharacterized protein</fullName>
    </submittedName>
</protein>
<dbReference type="Proteomes" id="UP001165960">
    <property type="component" value="Unassembled WGS sequence"/>
</dbReference>
<comment type="caution">
    <text evidence="1">The sequence shown here is derived from an EMBL/GenBank/DDBJ whole genome shotgun (WGS) entry which is preliminary data.</text>
</comment>